<dbReference type="EMBL" id="LAZR01036163">
    <property type="protein sequence ID" value="KKL25577.1"/>
    <property type="molecule type" value="Genomic_DNA"/>
</dbReference>
<dbReference type="InterPro" id="IPR023214">
    <property type="entry name" value="HAD_sf"/>
</dbReference>
<name>A0A0F9CGK8_9ZZZZ</name>
<dbReference type="AlphaFoldDB" id="A0A0F9CGK8"/>
<dbReference type="Gene3D" id="3.40.50.1000">
    <property type="entry name" value="HAD superfamily/HAD-like"/>
    <property type="match status" value="1"/>
</dbReference>
<feature type="non-terminal residue" evidence="1">
    <location>
        <position position="59"/>
    </location>
</feature>
<evidence type="ECO:0000313" key="1">
    <source>
        <dbReference type="EMBL" id="KKL25577.1"/>
    </source>
</evidence>
<protein>
    <recommendedName>
        <fullName evidence="2">Phosphatase</fullName>
    </recommendedName>
</protein>
<accession>A0A0F9CGK8</accession>
<sequence length="59" mass="6873">MIFKTIIVDLDGTIADPSHRQYFLDREEPDWDAFFLASQYDDAFEDVIQVVNILSDSFV</sequence>
<evidence type="ECO:0008006" key="2">
    <source>
        <dbReference type="Google" id="ProtNLM"/>
    </source>
</evidence>
<reference evidence="1" key="1">
    <citation type="journal article" date="2015" name="Nature">
        <title>Complex archaea that bridge the gap between prokaryotes and eukaryotes.</title>
        <authorList>
            <person name="Spang A."/>
            <person name="Saw J.H."/>
            <person name="Jorgensen S.L."/>
            <person name="Zaremba-Niedzwiedzka K."/>
            <person name="Martijn J."/>
            <person name="Lind A.E."/>
            <person name="van Eijk R."/>
            <person name="Schleper C."/>
            <person name="Guy L."/>
            <person name="Ettema T.J."/>
        </authorList>
    </citation>
    <scope>NUCLEOTIDE SEQUENCE</scope>
</reference>
<organism evidence="1">
    <name type="scientific">marine sediment metagenome</name>
    <dbReference type="NCBI Taxonomy" id="412755"/>
    <lineage>
        <taxon>unclassified sequences</taxon>
        <taxon>metagenomes</taxon>
        <taxon>ecological metagenomes</taxon>
    </lineage>
</organism>
<proteinExistence type="predicted"/>
<gene>
    <name evidence="1" type="ORF">LCGC14_2403860</name>
</gene>
<comment type="caution">
    <text evidence="1">The sequence shown here is derived from an EMBL/GenBank/DDBJ whole genome shotgun (WGS) entry which is preliminary data.</text>
</comment>